<dbReference type="AlphaFoldDB" id="A0A6N2T4M5"/>
<dbReference type="EMBL" id="CACRSW010000023">
    <property type="protein sequence ID" value="VYS98765.1"/>
    <property type="molecule type" value="Genomic_DNA"/>
</dbReference>
<protein>
    <submittedName>
        <fullName evidence="1">Uncharacterized protein</fullName>
    </submittedName>
</protein>
<sequence>MSNQGFPSNKYEYLTCLYLKKLDISKLTPQELLEKYNQVYSEIYELEKDKHKGQIKTHPL</sequence>
<accession>A0A6N2T4M5</accession>
<proteinExistence type="predicted"/>
<dbReference type="RefSeq" id="WP_156328996.1">
    <property type="nucleotide sequence ID" value="NZ_CACRSW010000023.1"/>
</dbReference>
<reference evidence="1" key="1">
    <citation type="submission" date="2019-11" db="EMBL/GenBank/DDBJ databases">
        <authorList>
            <person name="Feng L."/>
        </authorList>
    </citation>
    <scope>NUCLEOTIDE SEQUENCE</scope>
    <source>
        <strain evidence="1">AvaginalisLFYP127</strain>
    </source>
</reference>
<organism evidence="1">
    <name type="scientific">Anaerococcus vaginalis</name>
    <dbReference type="NCBI Taxonomy" id="33037"/>
    <lineage>
        <taxon>Bacteria</taxon>
        <taxon>Bacillati</taxon>
        <taxon>Bacillota</taxon>
        <taxon>Tissierellia</taxon>
        <taxon>Tissierellales</taxon>
        <taxon>Peptoniphilaceae</taxon>
        <taxon>Anaerococcus</taxon>
    </lineage>
</organism>
<gene>
    <name evidence="1" type="ORF">AVLFYP127_00412</name>
</gene>
<name>A0A6N2T4M5_9FIRM</name>
<evidence type="ECO:0000313" key="1">
    <source>
        <dbReference type="EMBL" id="VYS98765.1"/>
    </source>
</evidence>